<dbReference type="Proteomes" id="UP000095280">
    <property type="component" value="Unplaced"/>
</dbReference>
<keyword evidence="1" id="KW-1185">Reference proteome</keyword>
<name>A0A1I8I4S1_9PLAT</name>
<reference evidence="2" key="1">
    <citation type="submission" date="2016-11" db="UniProtKB">
        <authorList>
            <consortium name="WormBaseParasite"/>
        </authorList>
    </citation>
    <scope>IDENTIFICATION</scope>
</reference>
<proteinExistence type="predicted"/>
<accession>A0A1I8I4S1</accession>
<dbReference type="AlphaFoldDB" id="A0A1I8I4S1"/>
<protein>
    <submittedName>
        <fullName evidence="2">PORR domain-containing protein</fullName>
    </submittedName>
</protein>
<dbReference type="WBParaSite" id="maker-uti_cns_0009942-snap-gene-0.4-mRNA-1">
    <property type="protein sequence ID" value="maker-uti_cns_0009942-snap-gene-0.4-mRNA-1"/>
    <property type="gene ID" value="maker-uti_cns_0009942-snap-gene-0.4"/>
</dbReference>
<evidence type="ECO:0000313" key="1">
    <source>
        <dbReference type="Proteomes" id="UP000095280"/>
    </source>
</evidence>
<dbReference type="Gene3D" id="3.90.550.20">
    <property type="match status" value="1"/>
</dbReference>
<sequence>MDVECVKPFGPSLTRQAAFIDQERLELTRIIHDANFSAMNSLMGSVPGHPFFRSMMHKVLAKRLPEPPERKNLLRWLDRGCRMLKLKNWSMDDSDNSTVAVHRFLHLGYDYMRKSWKPLFNVTETFKPRVRYYS</sequence>
<dbReference type="PROSITE" id="PS50007">
    <property type="entry name" value="PIPLC_X_DOMAIN"/>
    <property type="match status" value="1"/>
</dbReference>
<evidence type="ECO:0000313" key="2">
    <source>
        <dbReference type="WBParaSite" id="maker-uti_cns_0009942-snap-gene-0.4-mRNA-1"/>
    </source>
</evidence>
<organism evidence="1 2">
    <name type="scientific">Macrostomum lignano</name>
    <dbReference type="NCBI Taxonomy" id="282301"/>
    <lineage>
        <taxon>Eukaryota</taxon>
        <taxon>Metazoa</taxon>
        <taxon>Spiralia</taxon>
        <taxon>Lophotrochozoa</taxon>
        <taxon>Platyhelminthes</taxon>
        <taxon>Rhabditophora</taxon>
        <taxon>Macrostomorpha</taxon>
        <taxon>Macrostomida</taxon>
        <taxon>Macrostomidae</taxon>
        <taxon>Macrostomum</taxon>
    </lineage>
</organism>